<dbReference type="Pfam" id="PF22730">
    <property type="entry name" value="NCC-H"/>
    <property type="match status" value="1"/>
</dbReference>
<dbReference type="GO" id="GO:0030089">
    <property type="term" value="C:phycobilisome"/>
    <property type="evidence" value="ECO:0007669"/>
    <property type="project" value="UniProtKB-KW"/>
</dbReference>
<dbReference type="EMBL" id="JHEG02000048">
    <property type="protein sequence ID" value="KIE11085.1"/>
    <property type="molecule type" value="Genomic_DNA"/>
</dbReference>
<evidence type="ECO:0000313" key="7">
    <source>
        <dbReference type="EMBL" id="KIE11085.1"/>
    </source>
</evidence>
<sequence length="645" mass="73237">MHDFSYFLYHVPHNLSQSIYRIFEPQCKAEILHWFSREDIPNELKEEFMKLLLNFEDDCGNFYRSRAYLLAAEALNHFEECSLGDAIVQQLLQWSYVYFGWQNFPKPLQEEAKVVLNLTDKKRVIAAFELLIQTTESQFVLQDAALRLGQIDLGNQIAITALVKLLQVTENERTLGKICQSLGEIACNDENAIAALVDLLEITSNKGFGWNYLYVKIFVALDKIAYSSSTAIAALTKFLQMNQDDRISCCAAKCLLRIDPGNATAKKALVNILETTERSDVLFQAAMHLQKIAPGNTDAIAALSTRLEKTKEDDLLCQAVISLGKITPHCPAVSTALTRIVETSENLHSVTLAAAYLLSIKPDNKRSLSTVINRLETTQDDYYRYRIAGELLRRYPSNEVGISTLLSIIEKNLDCNASCNAISTLHRIRWDEVAVATRQKAIKVLLGLLVNQGNCCDYIEVARAILAIEPGNEIAIATLVKIMENDGNDWLRRYAAEVLIQTNNSCEKALNTIVDLAHLDNGLNVDALLVSVQEITQKNQMNQKFLDNMIAAKVKLIQTFEEEEENKESLSPCHSFSYELSLLKEVDKLLPILQDEHLPKVVSDLKDYLSQEFYQQTSYRYEAVYKLLWHCAQRMTYQEFYQSWH</sequence>
<accession>A0A0C1RG19</accession>
<protein>
    <recommendedName>
        <fullName evidence="5">NACHT C-terminal Cysteine and Histidine-containing domain-containing protein</fullName>
    </recommendedName>
</protein>
<proteinExistence type="inferred from homology"/>
<dbReference type="Proteomes" id="UP000029738">
    <property type="component" value="Unassembled WGS sequence"/>
</dbReference>
<evidence type="ECO:0000256" key="4">
    <source>
        <dbReference type="ARBA" id="ARBA00023239"/>
    </source>
</evidence>
<dbReference type="GO" id="GO:0016829">
    <property type="term" value="F:lyase activity"/>
    <property type="evidence" value="ECO:0007669"/>
    <property type="project" value="UniProtKB-KW"/>
</dbReference>
<dbReference type="Gene3D" id="1.25.10.10">
    <property type="entry name" value="Leucine-rich Repeat Variant"/>
    <property type="match status" value="2"/>
</dbReference>
<dbReference type="STRING" id="1479485.DA73_0221995"/>
<dbReference type="RefSeq" id="WP_050045921.1">
    <property type="nucleotide sequence ID" value="NZ_JHEG04000001.1"/>
</dbReference>
<dbReference type="EMBL" id="JHEG04000001">
    <property type="protein sequence ID" value="KAF3887140.1"/>
    <property type="molecule type" value="Genomic_DNA"/>
</dbReference>
<dbReference type="InterPro" id="IPR011989">
    <property type="entry name" value="ARM-like"/>
</dbReference>
<comment type="similarity">
    <text evidence="1">Belongs to the CpcE/RpcE/PecE family.</text>
</comment>
<evidence type="ECO:0000313" key="8">
    <source>
        <dbReference type="Proteomes" id="UP000029738"/>
    </source>
</evidence>
<dbReference type="InterPro" id="IPR054570">
    <property type="entry name" value="NCC-H_dom"/>
</dbReference>
<keyword evidence="4" id="KW-0456">Lyase</keyword>
<keyword evidence="2" id="KW-0042">Antenna complex</keyword>
<evidence type="ECO:0000256" key="1">
    <source>
        <dbReference type="ARBA" id="ARBA00009299"/>
    </source>
</evidence>
<comment type="caution">
    <text evidence="7">The sequence shown here is derived from an EMBL/GenBank/DDBJ whole genome shotgun (WGS) entry which is preliminary data.</text>
</comment>
<keyword evidence="3" id="KW-0605">Phycobilisome</keyword>
<reference evidence="6" key="2">
    <citation type="submission" date="2019-11" db="EMBL/GenBank/DDBJ databases">
        <title>Improved Assembly of Tolypothrix boutellei genome.</title>
        <authorList>
            <person name="Sarangi A.N."/>
            <person name="Mukherjee M."/>
            <person name="Ghosh S."/>
            <person name="Singh D."/>
            <person name="Das A."/>
            <person name="Kant S."/>
            <person name="Prusty A."/>
            <person name="Tripathy S."/>
        </authorList>
    </citation>
    <scope>NUCLEOTIDE SEQUENCE</scope>
    <source>
        <strain evidence="6">VB521301</strain>
    </source>
</reference>
<feature type="domain" description="NACHT C-terminal Cysteine and Histidine-containing" evidence="5">
    <location>
        <begin position="618"/>
        <end position="645"/>
    </location>
</feature>
<name>A0A0C1RG19_9CYAN</name>
<gene>
    <name evidence="7" type="ORF">DA73_0221995</name>
    <name evidence="6" type="ORF">DA73_0400017830</name>
</gene>
<evidence type="ECO:0000259" key="5">
    <source>
        <dbReference type="Pfam" id="PF22730"/>
    </source>
</evidence>
<dbReference type="AlphaFoldDB" id="A0A0C1RG19"/>
<reference evidence="7" key="1">
    <citation type="journal article" date="2015" name="Genome Announc.">
        <title>Draft Genome Sequence of Tolypothrix boutellei Strain VB521301.</title>
        <authorList>
            <person name="Chandrababunaidu M.M."/>
            <person name="Singh D."/>
            <person name="Sen D."/>
            <person name="Bhan S."/>
            <person name="Das S."/>
            <person name="Gupta A."/>
            <person name="Adhikary S.P."/>
            <person name="Tripathy S."/>
        </authorList>
    </citation>
    <scope>NUCLEOTIDE SEQUENCE</scope>
    <source>
        <strain evidence="7">VB521301</strain>
    </source>
</reference>
<evidence type="ECO:0000256" key="3">
    <source>
        <dbReference type="ARBA" id="ARBA00022738"/>
    </source>
</evidence>
<evidence type="ECO:0000313" key="6">
    <source>
        <dbReference type="EMBL" id="KAF3887140.1"/>
    </source>
</evidence>
<dbReference type="OrthoDB" id="134770at2"/>
<dbReference type="InterPro" id="IPR016024">
    <property type="entry name" value="ARM-type_fold"/>
</dbReference>
<evidence type="ECO:0000256" key="2">
    <source>
        <dbReference type="ARBA" id="ARBA00022549"/>
    </source>
</evidence>
<keyword evidence="8" id="KW-1185">Reference proteome</keyword>
<organism evidence="7">
    <name type="scientific">Tolypothrix bouteillei VB521301</name>
    <dbReference type="NCBI Taxonomy" id="1479485"/>
    <lineage>
        <taxon>Bacteria</taxon>
        <taxon>Bacillati</taxon>
        <taxon>Cyanobacteriota</taxon>
        <taxon>Cyanophyceae</taxon>
        <taxon>Nostocales</taxon>
        <taxon>Tolypothrichaceae</taxon>
        <taxon>Tolypothrix</taxon>
    </lineage>
</organism>
<dbReference type="SUPFAM" id="SSF48371">
    <property type="entry name" value="ARM repeat"/>
    <property type="match status" value="2"/>
</dbReference>